<dbReference type="GO" id="GO:0022857">
    <property type="term" value="F:transmembrane transporter activity"/>
    <property type="evidence" value="ECO:0007669"/>
    <property type="project" value="InterPro"/>
</dbReference>
<keyword evidence="3 5" id="KW-1133">Transmembrane helix</keyword>
<evidence type="ECO:0000256" key="4">
    <source>
        <dbReference type="ARBA" id="ARBA00023136"/>
    </source>
</evidence>
<comment type="caution">
    <text evidence="7">The sequence shown here is derived from an EMBL/GenBank/DDBJ whole genome shotgun (WGS) entry which is preliminary data.</text>
</comment>
<keyword evidence="2 5" id="KW-0812">Transmembrane</keyword>
<evidence type="ECO:0000256" key="5">
    <source>
        <dbReference type="SAM" id="Phobius"/>
    </source>
</evidence>
<dbReference type="InterPro" id="IPR020846">
    <property type="entry name" value="MFS_dom"/>
</dbReference>
<reference evidence="7" key="1">
    <citation type="journal article" date="2014" name="Front. Microbiol.">
        <title>High frequency of phylogenetically diverse reductive dehalogenase-homologous genes in deep subseafloor sedimentary metagenomes.</title>
        <authorList>
            <person name="Kawai M."/>
            <person name="Futagami T."/>
            <person name="Toyoda A."/>
            <person name="Takaki Y."/>
            <person name="Nishi S."/>
            <person name="Hori S."/>
            <person name="Arai W."/>
            <person name="Tsubouchi T."/>
            <person name="Morono Y."/>
            <person name="Uchiyama I."/>
            <person name="Ito T."/>
            <person name="Fujiyama A."/>
            <person name="Inagaki F."/>
            <person name="Takami H."/>
        </authorList>
    </citation>
    <scope>NUCLEOTIDE SEQUENCE</scope>
    <source>
        <strain evidence="7">Expedition CK06-06</strain>
    </source>
</reference>
<keyword evidence="4 5" id="KW-0472">Membrane</keyword>
<evidence type="ECO:0000256" key="2">
    <source>
        <dbReference type="ARBA" id="ARBA00022692"/>
    </source>
</evidence>
<feature type="non-terminal residue" evidence="7">
    <location>
        <position position="1"/>
    </location>
</feature>
<dbReference type="GO" id="GO:0016020">
    <property type="term" value="C:membrane"/>
    <property type="evidence" value="ECO:0007669"/>
    <property type="project" value="UniProtKB-SubCell"/>
</dbReference>
<name>X1A182_9ZZZZ</name>
<dbReference type="Pfam" id="PF07690">
    <property type="entry name" value="MFS_1"/>
    <property type="match status" value="1"/>
</dbReference>
<evidence type="ECO:0000256" key="1">
    <source>
        <dbReference type="ARBA" id="ARBA00004141"/>
    </source>
</evidence>
<dbReference type="EMBL" id="BART01014562">
    <property type="protein sequence ID" value="GAG75514.1"/>
    <property type="molecule type" value="Genomic_DNA"/>
</dbReference>
<protein>
    <recommendedName>
        <fullName evidence="6">Major facilitator superfamily (MFS) profile domain-containing protein</fullName>
    </recommendedName>
</protein>
<feature type="transmembrane region" description="Helical" evidence="5">
    <location>
        <begin position="69"/>
        <end position="92"/>
    </location>
</feature>
<comment type="subcellular location">
    <subcellularLocation>
        <location evidence="1">Membrane</location>
        <topology evidence="1">Multi-pass membrane protein</topology>
    </subcellularLocation>
</comment>
<dbReference type="InterPro" id="IPR036259">
    <property type="entry name" value="MFS_trans_sf"/>
</dbReference>
<organism evidence="7">
    <name type="scientific">marine sediment metagenome</name>
    <dbReference type="NCBI Taxonomy" id="412755"/>
    <lineage>
        <taxon>unclassified sequences</taxon>
        <taxon>metagenomes</taxon>
        <taxon>ecological metagenomes</taxon>
    </lineage>
</organism>
<dbReference type="PROSITE" id="PS50850">
    <property type="entry name" value="MFS"/>
    <property type="match status" value="1"/>
</dbReference>
<sequence length="136" mass="15057">ITDRFESRTLVSIGLITSAVAFAWFPFARNVIEILPSQILLGFAWSCLYVGALKFVTENNEDRSTASGLLTSTLSLSGVMGPIIAAVIYSIWPGYTPIMFFAVGMSLISFVIFWRSNHKRNENNEIETVDTTAELV</sequence>
<dbReference type="PRINTS" id="PR01035">
    <property type="entry name" value="TCRTETA"/>
</dbReference>
<proteinExistence type="predicted"/>
<dbReference type="PANTHER" id="PTHR23526">
    <property type="entry name" value="INTEGRAL MEMBRANE TRANSPORT PROTEIN-RELATED"/>
    <property type="match status" value="1"/>
</dbReference>
<evidence type="ECO:0000313" key="7">
    <source>
        <dbReference type="EMBL" id="GAG75514.1"/>
    </source>
</evidence>
<dbReference type="AlphaFoldDB" id="X1A182"/>
<dbReference type="Gene3D" id="1.20.1250.20">
    <property type="entry name" value="MFS general substrate transporter like domains"/>
    <property type="match status" value="1"/>
</dbReference>
<evidence type="ECO:0000256" key="3">
    <source>
        <dbReference type="ARBA" id="ARBA00022989"/>
    </source>
</evidence>
<feature type="transmembrane region" description="Helical" evidence="5">
    <location>
        <begin position="98"/>
        <end position="114"/>
    </location>
</feature>
<evidence type="ECO:0000259" key="6">
    <source>
        <dbReference type="PROSITE" id="PS50850"/>
    </source>
</evidence>
<gene>
    <name evidence="7" type="ORF">S01H4_28941</name>
</gene>
<accession>X1A182</accession>
<dbReference type="InterPro" id="IPR052528">
    <property type="entry name" value="Sugar_transport-like"/>
</dbReference>
<dbReference type="SUPFAM" id="SSF103473">
    <property type="entry name" value="MFS general substrate transporter"/>
    <property type="match status" value="1"/>
</dbReference>
<dbReference type="InterPro" id="IPR001958">
    <property type="entry name" value="Tet-R_TetA/multi-R_MdtG-like"/>
</dbReference>
<feature type="domain" description="Major facilitator superfamily (MFS) profile" evidence="6">
    <location>
        <begin position="1"/>
        <end position="121"/>
    </location>
</feature>
<dbReference type="PANTHER" id="PTHR23526:SF2">
    <property type="entry name" value="MAJOR FACILITATOR SUPERFAMILY (MFS) PROFILE DOMAIN-CONTAINING PROTEIN"/>
    <property type="match status" value="1"/>
</dbReference>
<feature type="transmembrane region" description="Helical" evidence="5">
    <location>
        <begin position="9"/>
        <end position="27"/>
    </location>
</feature>
<feature type="transmembrane region" description="Helical" evidence="5">
    <location>
        <begin position="39"/>
        <end position="57"/>
    </location>
</feature>
<dbReference type="InterPro" id="IPR011701">
    <property type="entry name" value="MFS"/>
</dbReference>